<reference evidence="2 3" key="1">
    <citation type="journal article" date="2011" name="J. Bacteriol.">
        <title>Genome sequence of 'Pedosphaera parvula' Ellin514, an aerobic Verrucomicrobial isolate from pasture soil.</title>
        <authorList>
            <person name="Kant R."/>
            <person name="van Passel M.W."/>
            <person name="Sangwan P."/>
            <person name="Palva A."/>
            <person name="Lucas S."/>
            <person name="Copeland A."/>
            <person name="Lapidus A."/>
            <person name="Glavina Del Rio T."/>
            <person name="Dalin E."/>
            <person name="Tice H."/>
            <person name="Bruce D."/>
            <person name="Goodwin L."/>
            <person name="Pitluck S."/>
            <person name="Chertkov O."/>
            <person name="Larimer F.W."/>
            <person name="Land M.L."/>
            <person name="Hauser L."/>
            <person name="Brettin T.S."/>
            <person name="Detter J.C."/>
            <person name="Han S."/>
            <person name="de Vos W.M."/>
            <person name="Janssen P.H."/>
            <person name="Smidt H."/>
        </authorList>
    </citation>
    <scope>NUCLEOTIDE SEQUENCE [LARGE SCALE GENOMIC DNA]</scope>
    <source>
        <strain evidence="2 3">Ellin514</strain>
    </source>
</reference>
<dbReference type="Proteomes" id="UP000003688">
    <property type="component" value="Unassembled WGS sequence"/>
</dbReference>
<dbReference type="OrthoDB" id="190100at2"/>
<dbReference type="NCBIfam" id="TIGR01444">
    <property type="entry name" value="fkbM_fam"/>
    <property type="match status" value="1"/>
</dbReference>
<dbReference type="STRING" id="320771.Cflav_PD0410"/>
<organism evidence="2 3">
    <name type="scientific">Pedosphaera parvula (strain Ellin514)</name>
    <dbReference type="NCBI Taxonomy" id="320771"/>
    <lineage>
        <taxon>Bacteria</taxon>
        <taxon>Pseudomonadati</taxon>
        <taxon>Verrucomicrobiota</taxon>
        <taxon>Pedosphaerae</taxon>
        <taxon>Pedosphaerales</taxon>
        <taxon>Pedosphaeraceae</taxon>
        <taxon>Pedosphaera</taxon>
    </lineage>
</organism>
<dbReference type="EMBL" id="ABOX02000077">
    <property type="protein sequence ID" value="EEF57257.1"/>
    <property type="molecule type" value="Genomic_DNA"/>
</dbReference>
<evidence type="ECO:0000313" key="2">
    <source>
        <dbReference type="EMBL" id="EEF57257.1"/>
    </source>
</evidence>
<dbReference type="SUPFAM" id="SSF53335">
    <property type="entry name" value="S-adenosyl-L-methionine-dependent methyltransferases"/>
    <property type="match status" value="1"/>
</dbReference>
<name>B9XSC4_PEDPL</name>
<dbReference type="InterPro" id="IPR029063">
    <property type="entry name" value="SAM-dependent_MTases_sf"/>
</dbReference>
<dbReference type="InterPro" id="IPR006342">
    <property type="entry name" value="FkbM_mtfrase"/>
</dbReference>
<protein>
    <submittedName>
        <fullName evidence="2">Methyltransferase FkbM family</fullName>
    </submittedName>
</protein>
<evidence type="ECO:0000259" key="1">
    <source>
        <dbReference type="Pfam" id="PF05050"/>
    </source>
</evidence>
<feature type="domain" description="Methyltransferase FkbM" evidence="1">
    <location>
        <begin position="40"/>
        <end position="209"/>
    </location>
</feature>
<dbReference type="GO" id="GO:0008168">
    <property type="term" value="F:methyltransferase activity"/>
    <property type="evidence" value="ECO:0007669"/>
    <property type="project" value="UniProtKB-KW"/>
</dbReference>
<sequence>MEAAELYKMLEDQYFGPNMHERKEIELLPGLLTGVKVFVDVGASLGPYSYYASKVITDGQITCIEADPVRVRRLKELTEEWEKATGNKFRVVHAAAADKPGKMDFFLTDACISGALFKHHVPDKELSNSLNWNKTEVDVTTLDDLFQNQDPDLIKIDVEGAEYRVLLGAREILKRGKSRFLVEVHPWGDEPLKKKPADVFNLFRDYGYDCKRTHRHWHFQKSGTALTRYFKNRIVVFIYGQEWLKNLLKKTVLVLSGHTKR</sequence>
<keyword evidence="2" id="KW-0489">Methyltransferase</keyword>
<proteinExistence type="predicted"/>
<gene>
    <name evidence="2" type="ORF">Cflav_PD0410</name>
</gene>
<keyword evidence="2" id="KW-0808">Transferase</keyword>
<dbReference type="PANTHER" id="PTHR34203:SF15">
    <property type="entry name" value="SLL1173 PROTEIN"/>
    <property type="match status" value="1"/>
</dbReference>
<dbReference type="Pfam" id="PF05050">
    <property type="entry name" value="Methyltransf_21"/>
    <property type="match status" value="1"/>
</dbReference>
<dbReference type="AlphaFoldDB" id="B9XSC4"/>
<dbReference type="InterPro" id="IPR052514">
    <property type="entry name" value="SAM-dependent_MTase"/>
</dbReference>
<dbReference type="GO" id="GO:0032259">
    <property type="term" value="P:methylation"/>
    <property type="evidence" value="ECO:0007669"/>
    <property type="project" value="UniProtKB-KW"/>
</dbReference>
<evidence type="ECO:0000313" key="3">
    <source>
        <dbReference type="Proteomes" id="UP000003688"/>
    </source>
</evidence>
<comment type="caution">
    <text evidence="2">The sequence shown here is derived from an EMBL/GenBank/DDBJ whole genome shotgun (WGS) entry which is preliminary data.</text>
</comment>
<accession>B9XSC4</accession>
<dbReference type="Gene3D" id="3.40.50.150">
    <property type="entry name" value="Vaccinia Virus protein VP39"/>
    <property type="match status" value="1"/>
</dbReference>
<dbReference type="RefSeq" id="WP_007418707.1">
    <property type="nucleotide sequence ID" value="NZ_ABOX02000077.1"/>
</dbReference>
<dbReference type="PANTHER" id="PTHR34203">
    <property type="entry name" value="METHYLTRANSFERASE, FKBM FAMILY PROTEIN"/>
    <property type="match status" value="1"/>
</dbReference>
<keyword evidence="3" id="KW-1185">Reference proteome</keyword>